<organism evidence="1 2">
    <name type="scientific">Ancylostoma ceylanicum</name>
    <dbReference type="NCBI Taxonomy" id="53326"/>
    <lineage>
        <taxon>Eukaryota</taxon>
        <taxon>Metazoa</taxon>
        <taxon>Ecdysozoa</taxon>
        <taxon>Nematoda</taxon>
        <taxon>Chromadorea</taxon>
        <taxon>Rhabditida</taxon>
        <taxon>Rhabditina</taxon>
        <taxon>Rhabditomorpha</taxon>
        <taxon>Strongyloidea</taxon>
        <taxon>Ancylostomatidae</taxon>
        <taxon>Ancylostomatinae</taxon>
        <taxon>Ancylostoma</taxon>
    </lineage>
</organism>
<proteinExistence type="predicted"/>
<dbReference type="Proteomes" id="UP000024635">
    <property type="component" value="Unassembled WGS sequence"/>
</dbReference>
<gene>
    <name evidence="1" type="primary">Acey_s0018.g3579</name>
    <name evidence="1" type="ORF">Y032_0018g3579</name>
</gene>
<reference evidence="2" key="1">
    <citation type="journal article" date="2015" name="Nat. Genet.">
        <title>The genome and transcriptome of the zoonotic hookworm Ancylostoma ceylanicum identify infection-specific gene families.</title>
        <authorList>
            <person name="Schwarz E.M."/>
            <person name="Hu Y."/>
            <person name="Antoshechkin I."/>
            <person name="Miller M.M."/>
            <person name="Sternberg P.W."/>
            <person name="Aroian R.V."/>
        </authorList>
    </citation>
    <scope>NUCLEOTIDE SEQUENCE</scope>
    <source>
        <strain evidence="2">HY135</strain>
    </source>
</reference>
<dbReference type="EMBL" id="JARK01001354">
    <property type="protein sequence ID" value="EYC21877.1"/>
    <property type="molecule type" value="Genomic_DNA"/>
</dbReference>
<sequence>MSFACQAMSILYNHHARYQKLIRPEDSPQKSTQKKKKTASRNLVRQVFYYEELNRRHDIGGRIGLNRFLDGGGRLLHSAVCLDLARLIERNASSGPTKTGALQLILDEIYHDMYAEGPGCFSWADEKKVYIKYVPCFHPCPCGSEAMKAPFKPYRKMCEKKSHEYEPCTARRDARTLVRRYDEKVKPLPEAEIGGIYIPLMMTMASGVACLSFSFLDQIPGLFGIFGQS</sequence>
<name>A0A016V4C6_9BILA</name>
<accession>A0A016V4C6</accession>
<comment type="caution">
    <text evidence="1">The sequence shown here is derived from an EMBL/GenBank/DDBJ whole genome shotgun (WGS) entry which is preliminary data.</text>
</comment>
<evidence type="ECO:0000313" key="1">
    <source>
        <dbReference type="EMBL" id="EYC21877.1"/>
    </source>
</evidence>
<dbReference type="OrthoDB" id="5917794at2759"/>
<dbReference type="AlphaFoldDB" id="A0A016V4C6"/>
<evidence type="ECO:0000313" key="2">
    <source>
        <dbReference type="Proteomes" id="UP000024635"/>
    </source>
</evidence>
<protein>
    <submittedName>
        <fullName evidence="1">Uncharacterized protein</fullName>
    </submittedName>
</protein>
<keyword evidence="2" id="KW-1185">Reference proteome</keyword>